<feature type="chain" id="PRO_5017298964" description="DUF2790 domain-containing protein" evidence="1">
    <location>
        <begin position="20"/>
        <end position="86"/>
    </location>
</feature>
<dbReference type="Pfam" id="PF10976">
    <property type="entry name" value="DUF2790"/>
    <property type="match status" value="1"/>
</dbReference>
<protein>
    <recommendedName>
        <fullName evidence="4">DUF2790 domain-containing protein</fullName>
    </recommendedName>
</protein>
<reference evidence="3" key="1">
    <citation type="submission" date="2016-10" db="EMBL/GenBank/DDBJ databases">
        <authorList>
            <person name="Varghese N."/>
            <person name="Submissions S."/>
        </authorList>
    </citation>
    <scope>NUCLEOTIDE SEQUENCE [LARGE SCALE GENOMIC DNA]</scope>
    <source>
        <strain evidence="3">LMG 25967</strain>
    </source>
</reference>
<dbReference type="EMBL" id="FNZE01000004">
    <property type="protein sequence ID" value="SEJ06194.1"/>
    <property type="molecule type" value="Genomic_DNA"/>
</dbReference>
<keyword evidence="1" id="KW-0732">Signal</keyword>
<evidence type="ECO:0008006" key="4">
    <source>
        <dbReference type="Google" id="ProtNLM"/>
    </source>
</evidence>
<sequence length="86" mass="9439">MNIKYVLLTLAACSSIALAAEPPVEEYVYGMPLDIDKVVAITEPDELYAPCRVVSAQMSYEDSTGQLRTLEYLRMSSVCSDIEGSL</sequence>
<organism evidence="2 3">
    <name type="scientific">Pseudomonas linyingensis</name>
    <dbReference type="NCBI Taxonomy" id="915471"/>
    <lineage>
        <taxon>Bacteria</taxon>
        <taxon>Pseudomonadati</taxon>
        <taxon>Pseudomonadota</taxon>
        <taxon>Gammaproteobacteria</taxon>
        <taxon>Pseudomonadales</taxon>
        <taxon>Pseudomonadaceae</taxon>
        <taxon>Pseudomonas</taxon>
    </lineage>
</organism>
<name>A0A1H6VSX8_9PSED</name>
<dbReference type="OrthoDB" id="6903763at2"/>
<evidence type="ECO:0000256" key="1">
    <source>
        <dbReference type="SAM" id="SignalP"/>
    </source>
</evidence>
<proteinExistence type="predicted"/>
<accession>A0A1H6VSX8</accession>
<dbReference type="RefSeq" id="WP_090308756.1">
    <property type="nucleotide sequence ID" value="NZ_FNZE01000004.1"/>
</dbReference>
<dbReference type="Gene3D" id="2.30.140.50">
    <property type="entry name" value="Protein of unknown function DUF2790"/>
    <property type="match status" value="1"/>
</dbReference>
<keyword evidence="3" id="KW-1185">Reference proteome</keyword>
<dbReference type="Proteomes" id="UP000242930">
    <property type="component" value="Unassembled WGS sequence"/>
</dbReference>
<feature type="signal peptide" evidence="1">
    <location>
        <begin position="1"/>
        <end position="19"/>
    </location>
</feature>
<dbReference type="InterPro" id="IPR021245">
    <property type="entry name" value="DUF2790"/>
</dbReference>
<evidence type="ECO:0000313" key="3">
    <source>
        <dbReference type="Proteomes" id="UP000242930"/>
    </source>
</evidence>
<dbReference type="AlphaFoldDB" id="A0A1H6VSX8"/>
<evidence type="ECO:0000313" key="2">
    <source>
        <dbReference type="EMBL" id="SEJ06194.1"/>
    </source>
</evidence>
<gene>
    <name evidence="2" type="ORF">SAMN05216201_104162</name>
</gene>